<protein>
    <submittedName>
        <fullName evidence="2">Uncharacterized protein</fullName>
    </submittedName>
</protein>
<name>A0A9W9X2Z3_9EURO</name>
<sequence length="449" mass="50473">MARCLDVWEGTLLGREFWQDVHRHDEQLKKLDDLATEIISPQSAPANTHGDQPVSTRQPTLRCLSMSDIGKMDPPPHGQSVLASGLARFKALERRVRSPSPRKMMASSISALTSWRLSPVSYSGRRSGHSSPAKYVEVSPASTTFRSEETSPSLVPSLSSSSSQQGLESVDHFAIPEQPWMEFPGGSSWEILPRSKTSLGLDLGSSVPEGADEEDNVLEIEELRPLQQFRGLRSLQLTGMLHSYQSIIWQAVWLMTDLDELTLEMALEPEIIHPYFASYWKQIDEHWTLAQTDGENCVYYGHLQDGQLRQDIGYGEYLDKYCMEKAKVLARTWGPTLRQLRLKQLTLSGFVVDVDPFLLWFDPLCLERIRFKRGCVDAGFWLPAPMKDVTVHSPSENEAGPVVVPMVPVDAMRELKVVDVSARTKVGSVDEREAKVVREVGNRALCDFF</sequence>
<proteinExistence type="predicted"/>
<reference evidence="2" key="2">
    <citation type="journal article" date="2023" name="IMA Fungus">
        <title>Comparative genomic study of the Penicillium genus elucidates a diverse pangenome and 15 lateral gene transfer events.</title>
        <authorList>
            <person name="Petersen C."/>
            <person name="Sorensen T."/>
            <person name="Nielsen M.R."/>
            <person name="Sondergaard T.E."/>
            <person name="Sorensen J.L."/>
            <person name="Fitzpatrick D.A."/>
            <person name="Frisvad J.C."/>
            <person name="Nielsen K.L."/>
        </authorList>
    </citation>
    <scope>NUCLEOTIDE SEQUENCE</scope>
    <source>
        <strain evidence="2">IBT 30728</strain>
    </source>
</reference>
<dbReference type="RefSeq" id="XP_056788567.1">
    <property type="nucleotide sequence ID" value="XM_056936632.1"/>
</dbReference>
<gene>
    <name evidence="2" type="ORF">N7539_007031</name>
</gene>
<keyword evidence="3" id="KW-1185">Reference proteome</keyword>
<dbReference type="AlphaFoldDB" id="A0A9W9X2Z3"/>
<evidence type="ECO:0000313" key="2">
    <source>
        <dbReference type="EMBL" id="KAJ5481137.1"/>
    </source>
</evidence>
<feature type="region of interest" description="Disordered" evidence="1">
    <location>
        <begin position="125"/>
        <end position="167"/>
    </location>
</feature>
<evidence type="ECO:0000313" key="3">
    <source>
        <dbReference type="Proteomes" id="UP001148312"/>
    </source>
</evidence>
<dbReference type="EMBL" id="JAPWDQ010000009">
    <property type="protein sequence ID" value="KAJ5481137.1"/>
    <property type="molecule type" value="Genomic_DNA"/>
</dbReference>
<reference evidence="2" key="1">
    <citation type="submission" date="2022-12" db="EMBL/GenBank/DDBJ databases">
        <authorList>
            <person name="Petersen C."/>
        </authorList>
    </citation>
    <scope>NUCLEOTIDE SEQUENCE</scope>
    <source>
        <strain evidence="2">IBT 30728</strain>
    </source>
</reference>
<comment type="caution">
    <text evidence="2">The sequence shown here is derived from an EMBL/GenBank/DDBJ whole genome shotgun (WGS) entry which is preliminary data.</text>
</comment>
<dbReference type="GeneID" id="81626881"/>
<accession>A0A9W9X2Z3</accession>
<dbReference type="Proteomes" id="UP001148312">
    <property type="component" value="Unassembled WGS sequence"/>
</dbReference>
<feature type="compositionally biased region" description="Low complexity" evidence="1">
    <location>
        <begin position="150"/>
        <end position="167"/>
    </location>
</feature>
<evidence type="ECO:0000256" key="1">
    <source>
        <dbReference type="SAM" id="MobiDB-lite"/>
    </source>
</evidence>
<organism evidence="2 3">
    <name type="scientific">Penicillium diatomitis</name>
    <dbReference type="NCBI Taxonomy" id="2819901"/>
    <lineage>
        <taxon>Eukaryota</taxon>
        <taxon>Fungi</taxon>
        <taxon>Dikarya</taxon>
        <taxon>Ascomycota</taxon>
        <taxon>Pezizomycotina</taxon>
        <taxon>Eurotiomycetes</taxon>
        <taxon>Eurotiomycetidae</taxon>
        <taxon>Eurotiales</taxon>
        <taxon>Aspergillaceae</taxon>
        <taxon>Penicillium</taxon>
    </lineage>
</organism>